<evidence type="ECO:0000313" key="3">
    <source>
        <dbReference type="Proteomes" id="UP000314294"/>
    </source>
</evidence>
<gene>
    <name evidence="2" type="ORF">EYF80_035180</name>
</gene>
<organism evidence="2 3">
    <name type="scientific">Liparis tanakae</name>
    <name type="common">Tanaka's snailfish</name>
    <dbReference type="NCBI Taxonomy" id="230148"/>
    <lineage>
        <taxon>Eukaryota</taxon>
        <taxon>Metazoa</taxon>
        <taxon>Chordata</taxon>
        <taxon>Craniata</taxon>
        <taxon>Vertebrata</taxon>
        <taxon>Euteleostomi</taxon>
        <taxon>Actinopterygii</taxon>
        <taxon>Neopterygii</taxon>
        <taxon>Teleostei</taxon>
        <taxon>Neoteleostei</taxon>
        <taxon>Acanthomorphata</taxon>
        <taxon>Eupercaria</taxon>
        <taxon>Perciformes</taxon>
        <taxon>Cottioidei</taxon>
        <taxon>Cottales</taxon>
        <taxon>Liparidae</taxon>
        <taxon>Liparis</taxon>
    </lineage>
</organism>
<accession>A0A4Z2GLX7</accession>
<evidence type="ECO:0000256" key="1">
    <source>
        <dbReference type="SAM" id="MobiDB-lite"/>
    </source>
</evidence>
<evidence type="ECO:0000313" key="2">
    <source>
        <dbReference type="EMBL" id="TNN54618.1"/>
    </source>
</evidence>
<feature type="compositionally biased region" description="Basic and acidic residues" evidence="1">
    <location>
        <begin position="193"/>
        <end position="211"/>
    </location>
</feature>
<feature type="region of interest" description="Disordered" evidence="1">
    <location>
        <begin position="171"/>
        <end position="217"/>
    </location>
</feature>
<comment type="caution">
    <text evidence="2">The sequence shown here is derived from an EMBL/GenBank/DDBJ whole genome shotgun (WGS) entry which is preliminary data.</text>
</comment>
<dbReference type="AlphaFoldDB" id="A0A4Z2GLX7"/>
<sequence length="217" mass="23811">MGSILRAYFFSLSVPQLCTMRSSMGSSAISPRFSPLNMPDSTSRKQMRITCSQMGSSDLATSTTRTRPSWSSIRYHVSSFSDVSRTHRANTLTTSLLRSCLIRRLTTPEVFWLVTAMEPFTSTSFVSSEHVLLMGAVSAPKILKRVSLPSVTWITPRSVVPAGVSLFSSRMPRIRGPPCDSATGPSARPPAKTQEKTSKTSIRDEPTDKIVPHPQTS</sequence>
<proteinExistence type="predicted"/>
<dbReference type="EMBL" id="SRLO01000479">
    <property type="protein sequence ID" value="TNN54618.1"/>
    <property type="molecule type" value="Genomic_DNA"/>
</dbReference>
<name>A0A4Z2GLX7_9TELE</name>
<keyword evidence="3" id="KW-1185">Reference proteome</keyword>
<protein>
    <submittedName>
        <fullName evidence="2">Uncharacterized protein</fullName>
    </submittedName>
</protein>
<dbReference type="Proteomes" id="UP000314294">
    <property type="component" value="Unassembled WGS sequence"/>
</dbReference>
<reference evidence="2 3" key="1">
    <citation type="submission" date="2019-03" db="EMBL/GenBank/DDBJ databases">
        <title>First draft genome of Liparis tanakae, snailfish: a comprehensive survey of snailfish specific genes.</title>
        <authorList>
            <person name="Kim W."/>
            <person name="Song I."/>
            <person name="Jeong J.-H."/>
            <person name="Kim D."/>
            <person name="Kim S."/>
            <person name="Ryu S."/>
            <person name="Song J.Y."/>
            <person name="Lee S.K."/>
        </authorList>
    </citation>
    <scope>NUCLEOTIDE SEQUENCE [LARGE SCALE GENOMIC DNA]</scope>
    <source>
        <tissue evidence="2">Muscle</tissue>
    </source>
</reference>